<dbReference type="EMBL" id="JBBWWR010000008">
    <property type="protein sequence ID" value="KAK8962768.1"/>
    <property type="molecule type" value="Genomic_DNA"/>
</dbReference>
<reference evidence="1 2" key="1">
    <citation type="journal article" date="2022" name="Nat. Plants">
        <title>Genomes of leafy and leafless Platanthera orchids illuminate the evolution of mycoheterotrophy.</title>
        <authorList>
            <person name="Li M.H."/>
            <person name="Liu K.W."/>
            <person name="Li Z."/>
            <person name="Lu H.C."/>
            <person name="Ye Q.L."/>
            <person name="Zhang D."/>
            <person name="Wang J.Y."/>
            <person name="Li Y.F."/>
            <person name="Zhong Z.M."/>
            <person name="Liu X."/>
            <person name="Yu X."/>
            <person name="Liu D.K."/>
            <person name="Tu X.D."/>
            <person name="Liu B."/>
            <person name="Hao Y."/>
            <person name="Liao X.Y."/>
            <person name="Jiang Y.T."/>
            <person name="Sun W.H."/>
            <person name="Chen J."/>
            <person name="Chen Y.Q."/>
            <person name="Ai Y."/>
            <person name="Zhai J.W."/>
            <person name="Wu S.S."/>
            <person name="Zhou Z."/>
            <person name="Hsiao Y.Y."/>
            <person name="Wu W.L."/>
            <person name="Chen Y.Y."/>
            <person name="Lin Y.F."/>
            <person name="Hsu J.L."/>
            <person name="Li C.Y."/>
            <person name="Wang Z.W."/>
            <person name="Zhao X."/>
            <person name="Zhong W.Y."/>
            <person name="Ma X.K."/>
            <person name="Ma L."/>
            <person name="Huang J."/>
            <person name="Chen G.Z."/>
            <person name="Huang M.Z."/>
            <person name="Huang L."/>
            <person name="Peng D.H."/>
            <person name="Luo Y.B."/>
            <person name="Zou S.Q."/>
            <person name="Chen S.P."/>
            <person name="Lan S."/>
            <person name="Tsai W.C."/>
            <person name="Van de Peer Y."/>
            <person name="Liu Z.J."/>
        </authorList>
    </citation>
    <scope>NUCLEOTIDE SEQUENCE [LARGE SCALE GENOMIC DNA]</scope>
    <source>
        <strain evidence="1">Lor288</strain>
    </source>
</reference>
<dbReference type="Proteomes" id="UP001412067">
    <property type="component" value="Unassembled WGS sequence"/>
</dbReference>
<name>A0ABR2MIG7_9ASPA</name>
<keyword evidence="2" id="KW-1185">Reference proteome</keyword>
<protein>
    <submittedName>
        <fullName evidence="1">Uncharacterized protein</fullName>
    </submittedName>
</protein>
<accession>A0ABR2MIG7</accession>
<evidence type="ECO:0000313" key="1">
    <source>
        <dbReference type="EMBL" id="KAK8962768.1"/>
    </source>
</evidence>
<comment type="caution">
    <text evidence="1">The sequence shown here is derived from an EMBL/GenBank/DDBJ whole genome shotgun (WGS) entry which is preliminary data.</text>
</comment>
<sequence>MCSGGSWRKIPNKSSFARSLSPFEDWFLDVRVLPDPSRLVEISTELGKLFSRFVLVVFRSNNYSYGKVDILGRISPPPHGFSGSGVFHDDNGSFSERVRCLLLWGCNDHRHYPCDINGSLSG</sequence>
<evidence type="ECO:0000313" key="2">
    <source>
        <dbReference type="Proteomes" id="UP001412067"/>
    </source>
</evidence>
<gene>
    <name evidence="1" type="ORF">KSP40_PGU011329</name>
</gene>
<proteinExistence type="predicted"/>
<organism evidence="1 2">
    <name type="scientific">Platanthera guangdongensis</name>
    <dbReference type="NCBI Taxonomy" id="2320717"/>
    <lineage>
        <taxon>Eukaryota</taxon>
        <taxon>Viridiplantae</taxon>
        <taxon>Streptophyta</taxon>
        <taxon>Embryophyta</taxon>
        <taxon>Tracheophyta</taxon>
        <taxon>Spermatophyta</taxon>
        <taxon>Magnoliopsida</taxon>
        <taxon>Liliopsida</taxon>
        <taxon>Asparagales</taxon>
        <taxon>Orchidaceae</taxon>
        <taxon>Orchidoideae</taxon>
        <taxon>Orchideae</taxon>
        <taxon>Orchidinae</taxon>
        <taxon>Platanthera</taxon>
    </lineage>
</organism>